<dbReference type="OrthoDB" id="7255945at2"/>
<evidence type="ECO:0000313" key="2">
    <source>
        <dbReference type="Proteomes" id="UP000023430"/>
    </source>
</evidence>
<dbReference type="eggNOG" id="COG0725">
    <property type="taxonomic scope" value="Bacteria"/>
</dbReference>
<dbReference type="PANTHER" id="PTHR30632">
    <property type="entry name" value="MOLYBDATE-BINDING PERIPLASMIC PROTEIN"/>
    <property type="match status" value="1"/>
</dbReference>
<dbReference type="RefSeq" id="WP_043772680.1">
    <property type="nucleotide sequence ID" value="NZ_JAME01000023.1"/>
</dbReference>
<sequence length="228" mass="23138">MTLRILSGGAANGLVNKVREAFEARTGRTIEGDFGAVGGMRDRIAGGEAVDLAILTRAAIDGLVAAGHLDAGSVTDLGNVVTGVAVRDGAPVPPIDDGEALATLFTSADALYCPDTVKATAGIHVAAVLDRLGIADRVTLSEHPNGQTAMARMAASEEANPVGCTQVTEILNTAGVTYVGPLPEPFGLDTVYTAAIATGSAAAEDARVLIELLTDPDADALRRSVGFS</sequence>
<dbReference type="PANTHER" id="PTHR30632:SF11">
    <property type="entry name" value="BLR4797 PROTEIN"/>
    <property type="match status" value="1"/>
</dbReference>
<dbReference type="Pfam" id="PF13531">
    <property type="entry name" value="SBP_bac_11"/>
    <property type="match status" value="1"/>
</dbReference>
<organism evidence="1 2">
    <name type="scientific">Roseivivax isoporae LMG 25204</name>
    <dbReference type="NCBI Taxonomy" id="1449351"/>
    <lineage>
        <taxon>Bacteria</taxon>
        <taxon>Pseudomonadati</taxon>
        <taxon>Pseudomonadota</taxon>
        <taxon>Alphaproteobacteria</taxon>
        <taxon>Rhodobacterales</taxon>
        <taxon>Roseobacteraceae</taxon>
        <taxon>Roseivivax</taxon>
    </lineage>
</organism>
<dbReference type="Gene3D" id="3.40.190.10">
    <property type="entry name" value="Periplasmic binding protein-like II"/>
    <property type="match status" value="2"/>
</dbReference>
<dbReference type="SUPFAM" id="SSF53850">
    <property type="entry name" value="Periplasmic binding protein-like II"/>
    <property type="match status" value="1"/>
</dbReference>
<dbReference type="GO" id="GO:0015689">
    <property type="term" value="P:molybdate ion transport"/>
    <property type="evidence" value="ECO:0007669"/>
    <property type="project" value="TreeGrafter"/>
</dbReference>
<evidence type="ECO:0000313" key="1">
    <source>
        <dbReference type="EMBL" id="ETX28061.1"/>
    </source>
</evidence>
<dbReference type="GO" id="GO:0030973">
    <property type="term" value="F:molybdate ion binding"/>
    <property type="evidence" value="ECO:0007669"/>
    <property type="project" value="TreeGrafter"/>
</dbReference>
<dbReference type="InterPro" id="IPR050682">
    <property type="entry name" value="ModA/WtpA"/>
</dbReference>
<name>X7F7L6_9RHOB</name>
<reference evidence="1 2" key="1">
    <citation type="submission" date="2014-01" db="EMBL/GenBank/DDBJ databases">
        <title>Roseivivax isoporae LMG 25204 Genome Sequencing.</title>
        <authorList>
            <person name="Lai Q."/>
            <person name="Li G."/>
            <person name="Shao Z."/>
        </authorList>
    </citation>
    <scope>NUCLEOTIDE SEQUENCE [LARGE SCALE GENOMIC DNA]</scope>
    <source>
        <strain evidence="1 2">LMG 25204</strain>
    </source>
</reference>
<protein>
    <submittedName>
        <fullName evidence="1">Molybdenum ABC transporter substrate-binding protein</fullName>
    </submittedName>
</protein>
<dbReference type="EMBL" id="JAME01000023">
    <property type="protein sequence ID" value="ETX28061.1"/>
    <property type="molecule type" value="Genomic_DNA"/>
</dbReference>
<gene>
    <name evidence="1" type="ORF">RISW2_09820</name>
</gene>
<proteinExistence type="predicted"/>
<dbReference type="STRING" id="1449351.RISW2_09820"/>
<keyword evidence="2" id="KW-1185">Reference proteome</keyword>
<accession>X7F7L6</accession>
<dbReference type="AlphaFoldDB" id="X7F7L6"/>
<comment type="caution">
    <text evidence="1">The sequence shown here is derived from an EMBL/GenBank/DDBJ whole genome shotgun (WGS) entry which is preliminary data.</text>
</comment>
<dbReference type="Proteomes" id="UP000023430">
    <property type="component" value="Unassembled WGS sequence"/>
</dbReference>